<keyword evidence="3 8" id="KW-0732">Signal</keyword>
<keyword evidence="6 7" id="KW-0472">Membrane</keyword>
<accession>A0A9P0QL94</accession>
<dbReference type="AlphaFoldDB" id="A0A9P0QL94"/>
<evidence type="ECO:0000256" key="2">
    <source>
        <dbReference type="ARBA" id="ARBA00022692"/>
    </source>
</evidence>
<keyword evidence="11" id="KW-1185">Reference proteome</keyword>
<reference evidence="10" key="1">
    <citation type="submission" date="2022-03" db="EMBL/GenBank/DDBJ databases">
        <authorList>
            <person name="Legras J.-L."/>
            <person name="Devillers H."/>
            <person name="Grondin C."/>
        </authorList>
    </citation>
    <scope>NUCLEOTIDE SEQUENCE</scope>
    <source>
        <strain evidence="10">CLIB 1423</strain>
    </source>
</reference>
<keyword evidence="2 7" id="KW-0812">Transmembrane</keyword>
<dbReference type="GO" id="GO:0006487">
    <property type="term" value="P:protein N-linked glycosylation"/>
    <property type="evidence" value="ECO:0007669"/>
    <property type="project" value="TreeGrafter"/>
</dbReference>
<evidence type="ECO:0000256" key="4">
    <source>
        <dbReference type="ARBA" id="ARBA00022824"/>
    </source>
</evidence>
<dbReference type="EMBL" id="CAKXYY010000002">
    <property type="protein sequence ID" value="CAH2350722.1"/>
    <property type="molecule type" value="Genomic_DNA"/>
</dbReference>
<evidence type="ECO:0000313" key="11">
    <source>
        <dbReference type="Proteomes" id="UP000837801"/>
    </source>
</evidence>
<evidence type="ECO:0000256" key="6">
    <source>
        <dbReference type="ARBA" id="ARBA00023136"/>
    </source>
</evidence>
<evidence type="ECO:0000256" key="7">
    <source>
        <dbReference type="SAM" id="Phobius"/>
    </source>
</evidence>
<dbReference type="PANTHER" id="PTHR12640:SF0">
    <property type="entry name" value="DOLICHYL-DIPHOSPHOOLIGOSACCHARIDE--PROTEIN GLYCOSYLTRANSFERASE SUBUNIT 2"/>
    <property type="match status" value="1"/>
</dbReference>
<dbReference type="Pfam" id="PF25147">
    <property type="entry name" value="Ribophorin_II_C"/>
    <property type="match status" value="1"/>
</dbReference>
<dbReference type="InterPro" id="IPR008814">
    <property type="entry name" value="Swp1"/>
</dbReference>
<dbReference type="InterPro" id="IPR056790">
    <property type="entry name" value="Ribophorin_II_C"/>
</dbReference>
<feature type="transmembrane region" description="Helical" evidence="7">
    <location>
        <begin position="243"/>
        <end position="262"/>
    </location>
</feature>
<evidence type="ECO:0000256" key="3">
    <source>
        <dbReference type="ARBA" id="ARBA00022729"/>
    </source>
</evidence>
<comment type="subcellular location">
    <subcellularLocation>
        <location evidence="1">Endoplasmic reticulum membrane</location>
        <topology evidence="1">Multi-pass membrane protein</topology>
    </subcellularLocation>
</comment>
<name>A0A9P0QL94_9ASCO</name>
<evidence type="ECO:0000256" key="8">
    <source>
        <dbReference type="SAM" id="SignalP"/>
    </source>
</evidence>
<gene>
    <name evidence="10" type="ORF">CLIB1423_02S03664</name>
</gene>
<organism evidence="10 11">
    <name type="scientific">[Candida] railenensis</name>
    <dbReference type="NCBI Taxonomy" id="45579"/>
    <lineage>
        <taxon>Eukaryota</taxon>
        <taxon>Fungi</taxon>
        <taxon>Dikarya</taxon>
        <taxon>Ascomycota</taxon>
        <taxon>Saccharomycotina</taxon>
        <taxon>Pichiomycetes</taxon>
        <taxon>Debaryomycetaceae</taxon>
        <taxon>Kurtzmaniella</taxon>
    </lineage>
</organism>
<comment type="caution">
    <text evidence="10">The sequence shown here is derived from an EMBL/GenBank/DDBJ whole genome shotgun (WGS) entry which is preliminary data.</text>
</comment>
<dbReference type="Proteomes" id="UP000837801">
    <property type="component" value="Unassembled WGS sequence"/>
</dbReference>
<feature type="transmembrane region" description="Helical" evidence="7">
    <location>
        <begin position="177"/>
        <end position="202"/>
    </location>
</feature>
<feature type="domain" description="Ribophorin II C-terminal" evidence="9">
    <location>
        <begin position="164"/>
        <end position="267"/>
    </location>
</feature>
<dbReference type="OrthoDB" id="432292at2759"/>
<evidence type="ECO:0000256" key="1">
    <source>
        <dbReference type="ARBA" id="ARBA00004477"/>
    </source>
</evidence>
<evidence type="ECO:0000313" key="10">
    <source>
        <dbReference type="EMBL" id="CAH2350722.1"/>
    </source>
</evidence>
<feature type="transmembrane region" description="Helical" evidence="7">
    <location>
        <begin position="214"/>
        <end position="237"/>
    </location>
</feature>
<dbReference type="PANTHER" id="PTHR12640">
    <property type="entry name" value="RIBOPHORIN II"/>
    <property type="match status" value="1"/>
</dbReference>
<dbReference type="GO" id="GO:0008250">
    <property type="term" value="C:oligosaccharyltransferase complex"/>
    <property type="evidence" value="ECO:0007669"/>
    <property type="project" value="InterPro"/>
</dbReference>
<proteinExistence type="predicted"/>
<protein>
    <submittedName>
        <fullName evidence="10">Dolichyl-diphosphooligosaccharide--protein glycosyltransferase subunit Swp1p</fullName>
    </submittedName>
</protein>
<keyword evidence="5 7" id="KW-1133">Transmembrane helix</keyword>
<sequence>MKFGGALLALQCASTLAFSIVSGSIKAGNGNLAIGEFNTQEVKQLAIGPKDKIDLSLTIDGLSKKPHQAVVTIGNEFGLEYSVIPKVAPSTNTISIVVPVSQLPSSIKAEDKLFLKVIIADQSSKGANLFKNLVELVPNADLQAANKYQKAERIGIKPEIHHIFKESPSTVGPAVPIIFIFGVITLVFLLLVTWVSTIGFNLFNHSGDISGAQFINDIAFFLCIVGFEGTFVNYYLGASIFTTLFYSAILGGPSIYFGSRVFRDLAKFRKIGK</sequence>
<keyword evidence="4" id="KW-0256">Endoplasmic reticulum</keyword>
<feature type="chain" id="PRO_5044201103" evidence="8">
    <location>
        <begin position="18"/>
        <end position="273"/>
    </location>
</feature>
<evidence type="ECO:0000256" key="5">
    <source>
        <dbReference type="ARBA" id="ARBA00022989"/>
    </source>
</evidence>
<feature type="signal peptide" evidence="8">
    <location>
        <begin position="1"/>
        <end position="17"/>
    </location>
</feature>
<evidence type="ECO:0000259" key="9">
    <source>
        <dbReference type="Pfam" id="PF25147"/>
    </source>
</evidence>